<feature type="non-terminal residue" evidence="2">
    <location>
        <position position="66"/>
    </location>
</feature>
<evidence type="ECO:0000313" key="2">
    <source>
        <dbReference type="EMBL" id="NXL86953.1"/>
    </source>
</evidence>
<accession>A0A7L0W660</accession>
<keyword evidence="1 2" id="KW-0808">Transferase</keyword>
<sequence>CGEVLRFTRARGYGAVVLTTSVVQVAAQRLYESQGFRKVATFSPSLLARLICFQMFQYHCDLTGRP</sequence>
<evidence type="ECO:0000313" key="3">
    <source>
        <dbReference type="Proteomes" id="UP000562322"/>
    </source>
</evidence>
<dbReference type="InterPro" id="IPR016181">
    <property type="entry name" value="Acyl_CoA_acyltransferase"/>
</dbReference>
<dbReference type="PANTHER" id="PTHR13947">
    <property type="entry name" value="GNAT FAMILY N-ACETYLTRANSFERASE"/>
    <property type="match status" value="1"/>
</dbReference>
<keyword evidence="3" id="KW-1185">Reference proteome</keyword>
<evidence type="ECO:0000256" key="1">
    <source>
        <dbReference type="ARBA" id="ARBA00022679"/>
    </source>
</evidence>
<reference evidence="2 3" key="1">
    <citation type="submission" date="2019-09" db="EMBL/GenBank/DDBJ databases">
        <title>Bird 10,000 Genomes (B10K) Project - Family phase.</title>
        <authorList>
            <person name="Zhang G."/>
        </authorList>
    </citation>
    <scope>NUCLEOTIDE SEQUENCE [LARGE SCALE GENOMIC DNA]</scope>
    <source>
        <strain evidence="2">B10K-DU-001-39</strain>
        <tissue evidence="2">Muscle</tissue>
    </source>
</reference>
<dbReference type="GO" id="GO:0008080">
    <property type="term" value="F:N-acetyltransferase activity"/>
    <property type="evidence" value="ECO:0007669"/>
    <property type="project" value="InterPro"/>
</dbReference>
<dbReference type="EMBL" id="VXAV01003862">
    <property type="protein sequence ID" value="NXL86953.1"/>
    <property type="molecule type" value="Genomic_DNA"/>
</dbReference>
<protein>
    <submittedName>
        <fullName evidence="2">CMLO6 acetyltransferase</fullName>
    </submittedName>
</protein>
<comment type="caution">
    <text evidence="2">The sequence shown here is derived from an EMBL/GenBank/DDBJ whole genome shotgun (WGS) entry which is preliminary data.</text>
</comment>
<gene>
    <name evidence="2" type="primary">Cml6</name>
    <name evidence="2" type="ORF">ALELAT_R15274</name>
</gene>
<organism evidence="2 3">
    <name type="scientific">Alectura lathami</name>
    <name type="common">Australian brush turkey</name>
    <dbReference type="NCBI Taxonomy" id="81907"/>
    <lineage>
        <taxon>Eukaryota</taxon>
        <taxon>Metazoa</taxon>
        <taxon>Chordata</taxon>
        <taxon>Craniata</taxon>
        <taxon>Vertebrata</taxon>
        <taxon>Euteleostomi</taxon>
        <taxon>Archelosauria</taxon>
        <taxon>Archosauria</taxon>
        <taxon>Dinosauria</taxon>
        <taxon>Saurischia</taxon>
        <taxon>Theropoda</taxon>
        <taxon>Coelurosauria</taxon>
        <taxon>Aves</taxon>
        <taxon>Neognathae</taxon>
        <taxon>Galloanserae</taxon>
        <taxon>Galliformes</taxon>
        <taxon>Megapodiidae</taxon>
        <taxon>Alectura</taxon>
    </lineage>
</organism>
<dbReference type="Gene3D" id="3.40.630.30">
    <property type="match status" value="1"/>
</dbReference>
<dbReference type="OrthoDB" id="41532at2759"/>
<name>A0A7L0W660_ALELA</name>
<feature type="non-terminal residue" evidence="2">
    <location>
        <position position="1"/>
    </location>
</feature>
<dbReference type="PANTHER" id="PTHR13947:SF58">
    <property type="entry name" value="8B (PUTATIVE,_PSEUDO-RELATED"/>
    <property type="match status" value="1"/>
</dbReference>
<dbReference type="AlphaFoldDB" id="A0A7L0W660"/>
<dbReference type="Proteomes" id="UP000562322">
    <property type="component" value="Unassembled WGS sequence"/>
</dbReference>
<dbReference type="SUPFAM" id="SSF55729">
    <property type="entry name" value="Acyl-CoA N-acyltransferases (Nat)"/>
    <property type="match status" value="1"/>
</dbReference>
<proteinExistence type="predicted"/>
<dbReference type="InterPro" id="IPR050769">
    <property type="entry name" value="NAT_camello-type"/>
</dbReference>